<dbReference type="Proteomes" id="UP000053989">
    <property type="component" value="Unassembled WGS sequence"/>
</dbReference>
<reference evidence="1 2" key="1">
    <citation type="submission" date="2014-04" db="EMBL/GenBank/DDBJ databases">
        <authorList>
            <consortium name="DOE Joint Genome Institute"/>
            <person name="Kuo A."/>
            <person name="Kohler A."/>
            <person name="Nagy L.G."/>
            <person name="Floudas D."/>
            <person name="Copeland A."/>
            <person name="Barry K.W."/>
            <person name="Cichocki N."/>
            <person name="Veneault-Fourrey C."/>
            <person name="LaButti K."/>
            <person name="Lindquist E.A."/>
            <person name="Lipzen A."/>
            <person name="Lundell T."/>
            <person name="Morin E."/>
            <person name="Murat C."/>
            <person name="Sun H."/>
            <person name="Tunlid A."/>
            <person name="Henrissat B."/>
            <person name="Grigoriev I.V."/>
            <person name="Hibbett D.S."/>
            <person name="Martin F."/>
            <person name="Nordberg H.P."/>
            <person name="Cantor M.N."/>
            <person name="Hua S.X."/>
        </authorList>
    </citation>
    <scope>NUCLEOTIDE SEQUENCE [LARGE SCALE GENOMIC DNA]</scope>
    <source>
        <strain evidence="1 2">Foug A</strain>
    </source>
</reference>
<evidence type="ECO:0000313" key="1">
    <source>
        <dbReference type="EMBL" id="KIM56238.1"/>
    </source>
</evidence>
<dbReference type="AlphaFoldDB" id="A0A0C2Z2X0"/>
<proteinExistence type="predicted"/>
<reference evidence="2" key="2">
    <citation type="submission" date="2015-01" db="EMBL/GenBank/DDBJ databases">
        <title>Evolutionary Origins and Diversification of the Mycorrhizal Mutualists.</title>
        <authorList>
            <consortium name="DOE Joint Genome Institute"/>
            <consortium name="Mycorrhizal Genomics Consortium"/>
            <person name="Kohler A."/>
            <person name="Kuo A."/>
            <person name="Nagy L.G."/>
            <person name="Floudas D."/>
            <person name="Copeland A."/>
            <person name="Barry K.W."/>
            <person name="Cichocki N."/>
            <person name="Veneault-Fourrey C."/>
            <person name="LaButti K."/>
            <person name="Lindquist E.A."/>
            <person name="Lipzen A."/>
            <person name="Lundell T."/>
            <person name="Morin E."/>
            <person name="Murat C."/>
            <person name="Riley R."/>
            <person name="Ohm R."/>
            <person name="Sun H."/>
            <person name="Tunlid A."/>
            <person name="Henrissat B."/>
            <person name="Grigoriev I.V."/>
            <person name="Hibbett D.S."/>
            <person name="Martin F."/>
        </authorList>
    </citation>
    <scope>NUCLEOTIDE SEQUENCE [LARGE SCALE GENOMIC DNA]</scope>
    <source>
        <strain evidence="2">Foug A</strain>
    </source>
</reference>
<dbReference type="OrthoDB" id="3208495at2759"/>
<protein>
    <submittedName>
        <fullName evidence="1">Uncharacterized protein</fullName>
    </submittedName>
</protein>
<dbReference type="STRING" id="1036808.A0A0C2Z2X0"/>
<keyword evidence="2" id="KW-1185">Reference proteome</keyword>
<evidence type="ECO:0000313" key="2">
    <source>
        <dbReference type="Proteomes" id="UP000053989"/>
    </source>
</evidence>
<dbReference type="EMBL" id="KN822120">
    <property type="protein sequence ID" value="KIM56238.1"/>
    <property type="molecule type" value="Genomic_DNA"/>
</dbReference>
<name>A0A0C2Z2X0_9AGAM</name>
<dbReference type="HOGENOM" id="CLU_042836_0_0_1"/>
<gene>
    <name evidence="1" type="ORF">SCLCIDRAFT_133111</name>
</gene>
<dbReference type="InParanoid" id="A0A0C2Z2X0"/>
<accession>A0A0C2Z2X0</accession>
<organism evidence="1 2">
    <name type="scientific">Scleroderma citrinum Foug A</name>
    <dbReference type="NCBI Taxonomy" id="1036808"/>
    <lineage>
        <taxon>Eukaryota</taxon>
        <taxon>Fungi</taxon>
        <taxon>Dikarya</taxon>
        <taxon>Basidiomycota</taxon>
        <taxon>Agaricomycotina</taxon>
        <taxon>Agaricomycetes</taxon>
        <taxon>Agaricomycetidae</taxon>
        <taxon>Boletales</taxon>
        <taxon>Sclerodermatineae</taxon>
        <taxon>Sclerodermataceae</taxon>
        <taxon>Scleroderma</taxon>
    </lineage>
</organism>
<sequence length="267" mass="30306">MAIEPSASPHSSIYTPHSFHTESDSHDLFREYCGSFPSYDPENLASLDHLCDSLTFQCRPATPSSSPSSFAPFLNATTWQLISWFYNSSPQKSLQDLDNLVHNVILADDFDREDLHEFGVRCETKWLDDAPRDPSSPLFSSDGWHTVSIPIRLPCKKVKQPEDQAPVFLMEGLHYWPITEVVKSAFKEPVAEMFHTMPYKLYWQPDKTCPPEHVITKLYTADTMLEEHEKIKSNHLKVSGCNLETVIATIMIWSDSTHLASFGNAAL</sequence>